<sequence>MSNHSDAESLEQLLAQLADADDDEQTISVEQVLDAVGRRSFGPVLLVPGLIALSPVSGIPGAPTVVGIMVLLITGQFLLGRSEFWLPQFLLRRSVTQSRYEKALKVLRPVARFVDRLVKPRLRWLAEGAAVYVIALVCLLLALTAPLLEAVPFAITGVGAAITAFGLSMLANDGLLALLAAGFCVATAFVTSTVLF</sequence>
<dbReference type="PIRSF" id="PIRSF033239">
    <property type="entry name" value="ExoD"/>
    <property type="match status" value="1"/>
</dbReference>
<dbReference type="EMBL" id="JBGUBD010000003">
    <property type="protein sequence ID" value="MFA9477904.1"/>
    <property type="molecule type" value="Genomic_DNA"/>
</dbReference>
<gene>
    <name evidence="2" type="ORF">ACERK3_06290</name>
</gene>
<organism evidence="2 3">
    <name type="scientific">Natronomicrosphaera hydrolytica</name>
    <dbReference type="NCBI Taxonomy" id="3242702"/>
    <lineage>
        <taxon>Bacteria</taxon>
        <taxon>Pseudomonadati</taxon>
        <taxon>Planctomycetota</taxon>
        <taxon>Phycisphaerae</taxon>
        <taxon>Phycisphaerales</taxon>
        <taxon>Phycisphaeraceae</taxon>
        <taxon>Natronomicrosphaera</taxon>
    </lineage>
</organism>
<keyword evidence="1" id="KW-0812">Transmembrane</keyword>
<name>A0ABV4U2T4_9BACT</name>
<keyword evidence="3" id="KW-1185">Reference proteome</keyword>
<feature type="transmembrane region" description="Helical" evidence="1">
    <location>
        <begin position="124"/>
        <end position="144"/>
    </location>
</feature>
<protein>
    <submittedName>
        <fullName evidence="2">Exopolysaccharide biosynthesis protein</fullName>
    </submittedName>
</protein>
<feature type="transmembrane region" description="Helical" evidence="1">
    <location>
        <begin position="175"/>
        <end position="195"/>
    </location>
</feature>
<feature type="transmembrane region" description="Helical" evidence="1">
    <location>
        <begin position="58"/>
        <end position="79"/>
    </location>
</feature>
<keyword evidence="1" id="KW-0472">Membrane</keyword>
<dbReference type="RefSeq" id="WP_425344828.1">
    <property type="nucleotide sequence ID" value="NZ_JBGUBD010000003.1"/>
</dbReference>
<reference evidence="2 3" key="1">
    <citation type="submission" date="2024-08" db="EMBL/GenBank/DDBJ databases">
        <title>Whole-genome sequencing of halo(alkali)philic microorganisms from hypersaline lakes.</title>
        <authorList>
            <person name="Sorokin D.Y."/>
            <person name="Merkel A.Y."/>
            <person name="Messina E."/>
            <person name="Yakimov M."/>
        </authorList>
    </citation>
    <scope>NUCLEOTIDE SEQUENCE [LARGE SCALE GENOMIC DNA]</scope>
    <source>
        <strain evidence="2 3">AB-hyl4</strain>
    </source>
</reference>
<dbReference type="PANTHER" id="PTHR41795">
    <property type="entry name" value="EXOPOLYSACCHARIDE SYNTHESIS PROTEIN"/>
    <property type="match status" value="1"/>
</dbReference>
<dbReference type="Pfam" id="PF06055">
    <property type="entry name" value="ExoD"/>
    <property type="match status" value="1"/>
</dbReference>
<dbReference type="PANTHER" id="PTHR41795:SF1">
    <property type="entry name" value="EXOPOLYSACCHARIDE SYNTHESIS PROTEIN"/>
    <property type="match status" value="1"/>
</dbReference>
<comment type="caution">
    <text evidence="2">The sequence shown here is derived from an EMBL/GenBank/DDBJ whole genome shotgun (WGS) entry which is preliminary data.</text>
</comment>
<evidence type="ECO:0000313" key="3">
    <source>
        <dbReference type="Proteomes" id="UP001575105"/>
    </source>
</evidence>
<evidence type="ECO:0000256" key="1">
    <source>
        <dbReference type="SAM" id="Phobius"/>
    </source>
</evidence>
<evidence type="ECO:0000313" key="2">
    <source>
        <dbReference type="EMBL" id="MFA9477904.1"/>
    </source>
</evidence>
<dbReference type="InterPro" id="IPR010331">
    <property type="entry name" value="ExoD"/>
</dbReference>
<accession>A0ABV4U2T4</accession>
<feature type="transmembrane region" description="Helical" evidence="1">
    <location>
        <begin position="150"/>
        <end position="168"/>
    </location>
</feature>
<proteinExistence type="predicted"/>
<keyword evidence="1" id="KW-1133">Transmembrane helix</keyword>
<dbReference type="Proteomes" id="UP001575105">
    <property type="component" value="Unassembled WGS sequence"/>
</dbReference>